<keyword evidence="1" id="KW-0732">Signal</keyword>
<protein>
    <submittedName>
        <fullName evidence="2">Uncharacterized protein</fullName>
    </submittedName>
</protein>
<name>A0A9P0GY50_PHACE</name>
<evidence type="ECO:0000313" key="3">
    <source>
        <dbReference type="Proteomes" id="UP001153737"/>
    </source>
</evidence>
<keyword evidence="3" id="KW-1185">Reference proteome</keyword>
<sequence length="156" mass="16957">MKSTYFSIFLITIILSSISLGLGARVGRKSVQDLTNHKRALSDCRAQSGATQSDMDAIKMKKIPTTKTGRCLVQCIFNSAKIMDDGRFNKNGMVIAFTPALKGDLTKLGKLKQLSEVCENEIGTGVLEDCEGPKKIVECVAKHGNAYGFSYSSQNI</sequence>
<dbReference type="OrthoDB" id="2157866at2759"/>
<dbReference type="Gene3D" id="1.10.238.20">
    <property type="entry name" value="Pheromone/general odorant binding protein domain"/>
    <property type="match status" value="1"/>
</dbReference>
<accession>A0A9P0GY50</accession>
<dbReference type="SUPFAM" id="SSF47565">
    <property type="entry name" value="Insect pheromone/odorant-binding proteins"/>
    <property type="match status" value="1"/>
</dbReference>
<reference evidence="2" key="2">
    <citation type="submission" date="2022-10" db="EMBL/GenBank/DDBJ databases">
        <authorList>
            <consortium name="ENA_rothamsted_submissions"/>
            <consortium name="culmorum"/>
            <person name="King R."/>
        </authorList>
    </citation>
    <scope>NUCLEOTIDE SEQUENCE</scope>
</reference>
<dbReference type="GO" id="GO:0005549">
    <property type="term" value="F:odorant binding"/>
    <property type="evidence" value="ECO:0007669"/>
    <property type="project" value="InterPro"/>
</dbReference>
<evidence type="ECO:0000313" key="2">
    <source>
        <dbReference type="EMBL" id="CAH1183470.1"/>
    </source>
</evidence>
<feature type="signal peptide" evidence="1">
    <location>
        <begin position="1"/>
        <end position="23"/>
    </location>
</feature>
<reference evidence="2" key="1">
    <citation type="submission" date="2022-01" db="EMBL/GenBank/DDBJ databases">
        <authorList>
            <person name="King R."/>
        </authorList>
    </citation>
    <scope>NUCLEOTIDE SEQUENCE</scope>
</reference>
<evidence type="ECO:0000256" key="1">
    <source>
        <dbReference type="SAM" id="SignalP"/>
    </source>
</evidence>
<dbReference type="Pfam" id="PF01395">
    <property type="entry name" value="PBP_GOBP"/>
    <property type="match status" value="1"/>
</dbReference>
<feature type="chain" id="PRO_5040305691" evidence="1">
    <location>
        <begin position="24"/>
        <end position="156"/>
    </location>
</feature>
<dbReference type="InterPro" id="IPR036728">
    <property type="entry name" value="PBP_GOBP_sf"/>
</dbReference>
<dbReference type="SMART" id="SM00708">
    <property type="entry name" value="PhBP"/>
    <property type="match status" value="1"/>
</dbReference>
<dbReference type="InterPro" id="IPR006170">
    <property type="entry name" value="PBP/GOBP"/>
</dbReference>
<dbReference type="EMBL" id="OU896715">
    <property type="protein sequence ID" value="CAH1183470.1"/>
    <property type="molecule type" value="Genomic_DNA"/>
</dbReference>
<dbReference type="AlphaFoldDB" id="A0A9P0GY50"/>
<dbReference type="CDD" id="cd23992">
    <property type="entry name" value="PBP_GOBP"/>
    <property type="match status" value="1"/>
</dbReference>
<gene>
    <name evidence="2" type="ORF">PHAECO_LOCUS12289</name>
</gene>
<proteinExistence type="predicted"/>
<dbReference type="Proteomes" id="UP001153737">
    <property type="component" value="Chromosome 9"/>
</dbReference>
<organism evidence="2 3">
    <name type="scientific">Phaedon cochleariae</name>
    <name type="common">Mustard beetle</name>
    <dbReference type="NCBI Taxonomy" id="80249"/>
    <lineage>
        <taxon>Eukaryota</taxon>
        <taxon>Metazoa</taxon>
        <taxon>Ecdysozoa</taxon>
        <taxon>Arthropoda</taxon>
        <taxon>Hexapoda</taxon>
        <taxon>Insecta</taxon>
        <taxon>Pterygota</taxon>
        <taxon>Neoptera</taxon>
        <taxon>Endopterygota</taxon>
        <taxon>Coleoptera</taxon>
        <taxon>Polyphaga</taxon>
        <taxon>Cucujiformia</taxon>
        <taxon>Chrysomeloidea</taxon>
        <taxon>Chrysomelidae</taxon>
        <taxon>Chrysomelinae</taxon>
        <taxon>Chrysomelini</taxon>
        <taxon>Phaedon</taxon>
    </lineage>
</organism>